<reference evidence="7" key="2">
    <citation type="journal article" date="2012" name="G3 (Bethesda)">
        <title>Pichia sorbitophila, an interspecies yeast hybrid reveals early steps of genome resolution following polyploidization.</title>
        <authorList>
            <person name="Leh Louis V."/>
            <person name="Despons L."/>
            <person name="Friedrich A."/>
            <person name="Martin T."/>
            <person name="Durrens P."/>
            <person name="Casaregola S."/>
            <person name="Neuveglise C."/>
            <person name="Fairhead C."/>
            <person name="Marck C."/>
            <person name="Cruz J.A."/>
            <person name="Straub M.L."/>
            <person name="Kugler V."/>
            <person name="Sacerdot C."/>
            <person name="Uzunov Z."/>
            <person name="Thierry A."/>
            <person name="Weiss S."/>
            <person name="Bleykasten C."/>
            <person name="De Montigny J."/>
            <person name="Jacques N."/>
            <person name="Jung P."/>
            <person name="Lemaire M."/>
            <person name="Mallet S."/>
            <person name="Morel G."/>
            <person name="Richard G.F."/>
            <person name="Sarkar A."/>
            <person name="Savel G."/>
            <person name="Schacherer J."/>
            <person name="Seret M.L."/>
            <person name="Talla E."/>
            <person name="Samson G."/>
            <person name="Jubin C."/>
            <person name="Poulain J."/>
            <person name="Vacherie B."/>
            <person name="Barbe V."/>
            <person name="Pelletier E."/>
            <person name="Sherman D.J."/>
            <person name="Westhof E."/>
            <person name="Weissenbach J."/>
            <person name="Baret P.V."/>
            <person name="Wincker P."/>
            <person name="Gaillardin C."/>
            <person name="Dujon B."/>
            <person name="Souciet J.L."/>
        </authorList>
    </citation>
    <scope>NUCLEOTIDE SEQUENCE [LARGE SCALE GENOMIC DNA]</scope>
    <source>
        <strain evidence="7">ATCC MYA-4447 / BCRC 22081 / CBS 7064 / NBRC 10061 / NRRL Y-12695</strain>
    </source>
</reference>
<dbReference type="Proteomes" id="UP000005222">
    <property type="component" value="Chromosome D"/>
</dbReference>
<dbReference type="InParanoid" id="G8YQW0"/>
<dbReference type="EMBL" id="FO082057">
    <property type="protein sequence ID" value="CCE78459.1"/>
    <property type="molecule type" value="Genomic_DNA"/>
</dbReference>
<evidence type="ECO:0000256" key="1">
    <source>
        <dbReference type="ARBA" id="ARBA00006110"/>
    </source>
</evidence>
<feature type="domain" description="Ribosomal RNA-processing protein 7 C-terminal" evidence="3">
    <location>
        <begin position="163"/>
        <end position="284"/>
    </location>
</feature>
<evidence type="ECO:0000259" key="4">
    <source>
        <dbReference type="Pfam" id="PF17799"/>
    </source>
</evidence>
<dbReference type="CDD" id="cd12950">
    <property type="entry name" value="RRP7_Rrp7p"/>
    <property type="match status" value="1"/>
</dbReference>
<keyword evidence="7" id="KW-1185">Reference proteome</keyword>
<dbReference type="FunCoup" id="G8YQW0">
    <property type="interactions" value="449"/>
</dbReference>
<dbReference type="OrthoDB" id="5390at2759"/>
<dbReference type="OMA" id="GIHKWIA"/>
<keyword evidence="2" id="KW-0175">Coiled coil</keyword>
<protein>
    <submittedName>
        <fullName evidence="6">Piso0_001082 protein</fullName>
    </submittedName>
</protein>
<dbReference type="GO" id="GO:0000028">
    <property type="term" value="P:ribosomal small subunit assembly"/>
    <property type="evidence" value="ECO:0007669"/>
    <property type="project" value="TreeGrafter"/>
</dbReference>
<dbReference type="GO" id="GO:0032545">
    <property type="term" value="C:CURI complex"/>
    <property type="evidence" value="ECO:0007669"/>
    <property type="project" value="TreeGrafter"/>
</dbReference>
<dbReference type="Pfam" id="PF17799">
    <property type="entry name" value="RRM_Rrp7"/>
    <property type="match status" value="1"/>
</dbReference>
<dbReference type="PANTHER" id="PTHR13191:SF0">
    <property type="entry name" value="RIBOSOMAL RNA-PROCESSING PROTEIN 7 HOMOLOG A-RELATED"/>
    <property type="match status" value="1"/>
</dbReference>
<dbReference type="GO" id="GO:0034456">
    <property type="term" value="C:UTP-C complex"/>
    <property type="evidence" value="ECO:0007669"/>
    <property type="project" value="TreeGrafter"/>
</dbReference>
<dbReference type="STRING" id="559304.G8YQW0"/>
<dbReference type="InterPro" id="IPR024326">
    <property type="entry name" value="RRP7_C"/>
</dbReference>
<evidence type="ECO:0000313" key="6">
    <source>
        <dbReference type="EMBL" id="CCE79045.1"/>
    </source>
</evidence>
<feature type="coiled-coil region" evidence="2">
    <location>
        <begin position="224"/>
        <end position="279"/>
    </location>
</feature>
<evidence type="ECO:0000259" key="3">
    <source>
        <dbReference type="Pfam" id="PF12923"/>
    </source>
</evidence>
<dbReference type="EMBL" id="FO082056">
    <property type="protein sequence ID" value="CCE79045.1"/>
    <property type="molecule type" value="Genomic_DNA"/>
</dbReference>
<dbReference type="Proteomes" id="UP000005222">
    <property type="component" value="Chromosome C"/>
</dbReference>
<evidence type="ECO:0000256" key="2">
    <source>
        <dbReference type="SAM" id="Coils"/>
    </source>
</evidence>
<reference evidence="6" key="1">
    <citation type="submission" date="2011-10" db="EMBL/GenBank/DDBJ databases">
        <authorList>
            <person name="Genoscope - CEA"/>
        </authorList>
    </citation>
    <scope>NUCLEOTIDE SEQUENCE</scope>
</reference>
<sequence>MKKEVKGFHILPLRLPGDGVIHYLFFKKHETKNSGEAKEESKAIFFCNLPVNTTIEVFKKFMGNVALGSTIESYVPSLLNESLEDVWIDLGKLTSELDLSETGSENGGKLPKNCGIVNFIDRSSLQLALSSLKKLSKNSSIVDWPLDKVSPTGSAYLISKYKSLIVNPNDLTNEVARYLEDFDAAEKKSVEELQRKTQLVDEDGFTLVVGSHRKTKAGIMGKQRVAATVDAEKAKNKIKKKEKEDFYRFQLRQRKKDEMNELLRKFKQDQEKVRLMKEKKRFRPL</sequence>
<comment type="similarity">
    <text evidence="1">Belongs to the RRP7 family.</text>
</comment>
<dbReference type="InterPro" id="IPR040447">
    <property type="entry name" value="RRM_Rrp7"/>
</dbReference>
<organism evidence="6 7">
    <name type="scientific">Pichia sorbitophila (strain ATCC MYA-4447 / BCRC 22081 / CBS 7064 / NBRC 10061 / NRRL Y-12695)</name>
    <name type="common">Hybrid yeast</name>
    <dbReference type="NCBI Taxonomy" id="559304"/>
    <lineage>
        <taxon>Eukaryota</taxon>
        <taxon>Fungi</taxon>
        <taxon>Dikarya</taxon>
        <taxon>Ascomycota</taxon>
        <taxon>Saccharomycotina</taxon>
        <taxon>Pichiomycetes</taxon>
        <taxon>Debaryomycetaceae</taxon>
        <taxon>Millerozyma</taxon>
    </lineage>
</organism>
<proteinExistence type="inferred from homology"/>
<name>G8YQW0_PICSO</name>
<dbReference type="InterPro" id="IPR040446">
    <property type="entry name" value="RRP7"/>
</dbReference>
<dbReference type="AlphaFoldDB" id="G8YQW0"/>
<feature type="domain" description="Rrp7 RRM-like N-terminal" evidence="4">
    <location>
        <begin position="4"/>
        <end position="161"/>
    </location>
</feature>
<gene>
    <name evidence="6" type="primary">Piso0_001082</name>
    <name evidence="5" type="ORF">GNLVRS01_PISO0C10496g</name>
    <name evidence="6" type="ORF">GNLVRS01_PISO0D10563g</name>
</gene>
<evidence type="ECO:0000313" key="7">
    <source>
        <dbReference type="Proteomes" id="UP000005222"/>
    </source>
</evidence>
<dbReference type="eggNOG" id="KOG4008">
    <property type="taxonomic scope" value="Eukaryota"/>
</dbReference>
<dbReference type="GO" id="GO:0006364">
    <property type="term" value="P:rRNA processing"/>
    <property type="evidence" value="ECO:0007669"/>
    <property type="project" value="TreeGrafter"/>
</dbReference>
<dbReference type="PANTHER" id="PTHR13191">
    <property type="entry name" value="RIBOSOMAL RNA PROCESSING PROTEIN 7-RELATED"/>
    <property type="match status" value="1"/>
</dbReference>
<dbReference type="HOGENOM" id="CLU_053375_0_0_1"/>
<evidence type="ECO:0000313" key="5">
    <source>
        <dbReference type="EMBL" id="CCE78459.1"/>
    </source>
</evidence>
<accession>G8YQW0</accession>
<dbReference type="Pfam" id="PF12923">
    <property type="entry name" value="RRP7"/>
    <property type="match status" value="1"/>
</dbReference>
<dbReference type="Gene3D" id="6.10.250.1770">
    <property type="match status" value="1"/>
</dbReference>